<accession>A0A9D9DFM1</accession>
<evidence type="ECO:0000259" key="9">
    <source>
        <dbReference type="Pfam" id="PF13303"/>
    </source>
</evidence>
<feature type="domain" description="Phosphotransferase system EIIC" evidence="9">
    <location>
        <begin position="29"/>
        <end position="361"/>
    </location>
</feature>
<reference evidence="10" key="1">
    <citation type="submission" date="2020-10" db="EMBL/GenBank/DDBJ databases">
        <authorList>
            <person name="Gilroy R."/>
        </authorList>
    </citation>
    <scope>NUCLEOTIDE SEQUENCE</scope>
    <source>
        <strain evidence="10">17113</strain>
    </source>
</reference>
<sequence length="367" mass="38558">MDENVLPGGSAPHPFKQALTKLRNEFMVTSNGMAIGLFGTLIVGTIISLFAQIPGAEVIGEFAKIVQGLMGAGIGLGVGLSKKWGGVALVAICVAGFMGNYAYSFFDGTYSSLSDPLSCYLCSILCLLALLPFQKRKTPVDFVLIPLIGVAVAAGYSFLLSYWVHYVTIGLGMLVELCFQNIVVSFFMCVAVSVLVGMVLTAPISSVALCVSISIGAVPLASFAAFIGCSTQMVGFAVQTAYDNKWGAVIGVGVGTSMLQFKNIVRKPVIWLPTIIASAILGPFALLFPIAEGMDASLLSTGAGMGTSGLVGPLNLLAASSYSWQMALCVIGFGILAPVLLTFLIDLLFRKLGWICKGDFALNEDLR</sequence>
<feature type="transmembrane region" description="Helical" evidence="8">
    <location>
        <begin position="87"/>
        <end position="106"/>
    </location>
</feature>
<evidence type="ECO:0000256" key="7">
    <source>
        <dbReference type="ARBA" id="ARBA00023136"/>
    </source>
</evidence>
<dbReference type="GO" id="GO:0008982">
    <property type="term" value="F:protein-N(PI)-phosphohistidine-sugar phosphotransferase activity"/>
    <property type="evidence" value="ECO:0007669"/>
    <property type="project" value="InterPro"/>
</dbReference>
<name>A0A9D9DFM1_9FIRM</name>
<feature type="transmembrane region" description="Helical" evidence="8">
    <location>
        <begin position="269"/>
        <end position="291"/>
    </location>
</feature>
<evidence type="ECO:0000256" key="2">
    <source>
        <dbReference type="ARBA" id="ARBA00022448"/>
    </source>
</evidence>
<dbReference type="InterPro" id="IPR003352">
    <property type="entry name" value="PTS_EIIC"/>
</dbReference>
<evidence type="ECO:0000313" key="11">
    <source>
        <dbReference type="Proteomes" id="UP000823634"/>
    </source>
</evidence>
<evidence type="ECO:0000256" key="5">
    <source>
        <dbReference type="ARBA" id="ARBA00022692"/>
    </source>
</evidence>
<keyword evidence="3" id="KW-1003">Cell membrane</keyword>
<dbReference type="Proteomes" id="UP000823634">
    <property type="component" value="Unassembled WGS sequence"/>
</dbReference>
<feature type="transmembrane region" description="Helical" evidence="8">
    <location>
        <begin position="26"/>
        <end position="50"/>
    </location>
</feature>
<gene>
    <name evidence="10" type="ORF">IAC61_00220</name>
</gene>
<evidence type="ECO:0000256" key="1">
    <source>
        <dbReference type="ARBA" id="ARBA00004651"/>
    </source>
</evidence>
<protein>
    <submittedName>
        <fullName evidence="10">PTS sugar transporter subunit IIC</fullName>
    </submittedName>
</protein>
<keyword evidence="5 8" id="KW-0812">Transmembrane</keyword>
<feature type="transmembrane region" description="Helical" evidence="8">
    <location>
        <begin position="324"/>
        <end position="349"/>
    </location>
</feature>
<feature type="transmembrane region" description="Helical" evidence="8">
    <location>
        <begin position="179"/>
        <end position="200"/>
    </location>
</feature>
<comment type="subcellular location">
    <subcellularLocation>
        <location evidence="1">Cell membrane</location>
        <topology evidence="1">Multi-pass membrane protein</topology>
    </subcellularLocation>
</comment>
<proteinExistence type="predicted"/>
<dbReference type="AlphaFoldDB" id="A0A9D9DFM1"/>
<comment type="caution">
    <text evidence="10">The sequence shown here is derived from an EMBL/GenBank/DDBJ whole genome shotgun (WGS) entry which is preliminary data.</text>
</comment>
<feature type="transmembrane region" description="Helical" evidence="8">
    <location>
        <begin position="207"/>
        <end position="227"/>
    </location>
</feature>
<evidence type="ECO:0000256" key="8">
    <source>
        <dbReference type="SAM" id="Phobius"/>
    </source>
</evidence>
<keyword evidence="6 8" id="KW-1133">Transmembrane helix</keyword>
<dbReference type="EMBL" id="JADINA010000001">
    <property type="protein sequence ID" value="MBO8425728.1"/>
    <property type="molecule type" value="Genomic_DNA"/>
</dbReference>
<evidence type="ECO:0000313" key="10">
    <source>
        <dbReference type="EMBL" id="MBO8425728.1"/>
    </source>
</evidence>
<dbReference type="GO" id="GO:0009401">
    <property type="term" value="P:phosphoenolpyruvate-dependent sugar phosphotransferase system"/>
    <property type="evidence" value="ECO:0007669"/>
    <property type="project" value="InterPro"/>
</dbReference>
<dbReference type="Pfam" id="PF13303">
    <property type="entry name" value="PTS_EIIC_2"/>
    <property type="match status" value="1"/>
</dbReference>
<feature type="transmembrane region" description="Helical" evidence="8">
    <location>
        <begin position="62"/>
        <end position="80"/>
    </location>
</feature>
<keyword evidence="4 10" id="KW-0762">Sugar transport</keyword>
<evidence type="ECO:0000256" key="6">
    <source>
        <dbReference type="ARBA" id="ARBA00022989"/>
    </source>
</evidence>
<evidence type="ECO:0000256" key="3">
    <source>
        <dbReference type="ARBA" id="ARBA00022475"/>
    </source>
</evidence>
<keyword evidence="7 8" id="KW-0472">Membrane</keyword>
<organism evidence="10 11">
    <name type="scientific">Candidatus Alloenteromonas pullistercoris</name>
    <dbReference type="NCBI Taxonomy" id="2840785"/>
    <lineage>
        <taxon>Bacteria</taxon>
        <taxon>Bacillati</taxon>
        <taxon>Bacillota</taxon>
        <taxon>Bacillota incertae sedis</taxon>
        <taxon>Candidatus Alloenteromonas</taxon>
    </lineage>
</organism>
<feature type="transmembrane region" description="Helical" evidence="8">
    <location>
        <begin position="143"/>
        <end position="164"/>
    </location>
</feature>
<evidence type="ECO:0000256" key="4">
    <source>
        <dbReference type="ARBA" id="ARBA00022597"/>
    </source>
</evidence>
<dbReference type="GO" id="GO:0005886">
    <property type="term" value="C:plasma membrane"/>
    <property type="evidence" value="ECO:0007669"/>
    <property type="project" value="UniProtKB-SubCell"/>
</dbReference>
<keyword evidence="2" id="KW-0813">Transport</keyword>
<reference evidence="10" key="2">
    <citation type="journal article" date="2021" name="PeerJ">
        <title>Extensive microbial diversity within the chicken gut microbiome revealed by metagenomics and culture.</title>
        <authorList>
            <person name="Gilroy R."/>
            <person name="Ravi A."/>
            <person name="Getino M."/>
            <person name="Pursley I."/>
            <person name="Horton D.L."/>
            <person name="Alikhan N.F."/>
            <person name="Baker D."/>
            <person name="Gharbi K."/>
            <person name="Hall N."/>
            <person name="Watson M."/>
            <person name="Adriaenssens E.M."/>
            <person name="Foster-Nyarko E."/>
            <person name="Jarju S."/>
            <person name="Secka A."/>
            <person name="Antonio M."/>
            <person name="Oren A."/>
            <person name="Chaudhuri R.R."/>
            <person name="La Ragione R."/>
            <person name="Hildebrand F."/>
            <person name="Pallen M.J."/>
        </authorList>
    </citation>
    <scope>NUCLEOTIDE SEQUENCE</scope>
    <source>
        <strain evidence="10">17113</strain>
    </source>
</reference>
<feature type="transmembrane region" description="Helical" evidence="8">
    <location>
        <begin position="112"/>
        <end position="131"/>
    </location>
</feature>